<dbReference type="SUPFAM" id="SSF75500">
    <property type="entry name" value="Putative transcriptional regulator TM1602, C-terminal domain"/>
    <property type="match status" value="1"/>
</dbReference>
<dbReference type="STRING" id="381764.Fnod_0638"/>
<evidence type="ECO:0000313" key="5">
    <source>
        <dbReference type="Proteomes" id="UP000002415"/>
    </source>
</evidence>
<dbReference type="OrthoDB" id="9792661at2"/>
<dbReference type="InterPro" id="IPR026043">
    <property type="entry name" value="NadR"/>
</dbReference>
<dbReference type="SUPFAM" id="SSF46785">
    <property type="entry name" value="Winged helix' DNA-binding domain"/>
    <property type="match status" value="1"/>
</dbReference>
<proteinExistence type="predicted"/>
<reference evidence="4 5" key="1">
    <citation type="submission" date="2007-07" db="EMBL/GenBank/DDBJ databases">
        <title>Complete sequence of Fervidobacterium nodosum Rt17-B1.</title>
        <authorList>
            <consortium name="US DOE Joint Genome Institute"/>
            <person name="Copeland A."/>
            <person name="Lucas S."/>
            <person name="Lapidus A."/>
            <person name="Barry K."/>
            <person name="Glavina del Rio T."/>
            <person name="Dalin E."/>
            <person name="Tice H."/>
            <person name="Pitluck S."/>
            <person name="Saunders E."/>
            <person name="Brettin T."/>
            <person name="Bruce D."/>
            <person name="Detter J.C."/>
            <person name="Han C."/>
            <person name="Schmutz J."/>
            <person name="Larimer F."/>
            <person name="Land M."/>
            <person name="Hauser L."/>
            <person name="Kyrpides N."/>
            <person name="Mikhailova N."/>
            <person name="Nelson K."/>
            <person name="Gogarten J.P."/>
            <person name="Noll K."/>
            <person name="Richardson P."/>
        </authorList>
    </citation>
    <scope>NUCLEOTIDE SEQUENCE [LARGE SCALE GENOMIC DNA]</scope>
    <source>
        <strain evidence="5">ATCC 35602 / DSM 5306 / Rt17-B1</strain>
    </source>
</reference>
<name>A7HKR0_FERNB</name>
<keyword evidence="1" id="KW-0533">Nickel</keyword>
<dbReference type="InterPro" id="IPR035922">
    <property type="entry name" value="3H_dom_sf"/>
</dbReference>
<dbReference type="InterPro" id="IPR013196">
    <property type="entry name" value="HTH_11"/>
</dbReference>
<feature type="binding site" evidence="1">
    <location>
        <position position="140"/>
    </location>
    <ligand>
        <name>Ni(2+)</name>
        <dbReference type="ChEBI" id="CHEBI:49786"/>
    </ligand>
</feature>
<dbReference type="PANTHER" id="PTHR40068">
    <property type="entry name" value="TRANSCRIPTION REPRESSOR NIAR-RELATED"/>
    <property type="match status" value="1"/>
</dbReference>
<dbReference type="Pfam" id="PF02829">
    <property type="entry name" value="3H"/>
    <property type="match status" value="1"/>
</dbReference>
<protein>
    <submittedName>
        <fullName evidence="4">3H domain protein</fullName>
    </submittedName>
</protein>
<dbReference type="Pfam" id="PF08279">
    <property type="entry name" value="HTH_11"/>
    <property type="match status" value="1"/>
</dbReference>
<dbReference type="Proteomes" id="UP000002415">
    <property type="component" value="Chromosome"/>
</dbReference>
<dbReference type="GO" id="GO:0046872">
    <property type="term" value="F:metal ion binding"/>
    <property type="evidence" value="ECO:0007669"/>
    <property type="project" value="UniProtKB-KW"/>
</dbReference>
<dbReference type="InterPro" id="IPR004173">
    <property type="entry name" value="3H_domain"/>
</dbReference>
<dbReference type="HOGENOM" id="CLU_108798_0_0_0"/>
<feature type="domain" description="3H" evidence="2">
    <location>
        <begin position="67"/>
        <end position="159"/>
    </location>
</feature>
<dbReference type="AlphaFoldDB" id="A7HKR0"/>
<feature type="binding site" evidence="1">
    <location>
        <position position="138"/>
    </location>
    <ligand>
        <name>Ni(2+)</name>
        <dbReference type="ChEBI" id="CHEBI:49786"/>
    </ligand>
</feature>
<dbReference type="InterPro" id="IPR036388">
    <property type="entry name" value="WH-like_DNA-bd_sf"/>
</dbReference>
<organism evidence="4 5">
    <name type="scientific">Fervidobacterium nodosum (strain ATCC 35602 / DSM 5306 / Rt17-B1)</name>
    <dbReference type="NCBI Taxonomy" id="381764"/>
    <lineage>
        <taxon>Bacteria</taxon>
        <taxon>Thermotogati</taxon>
        <taxon>Thermotogota</taxon>
        <taxon>Thermotogae</taxon>
        <taxon>Thermotogales</taxon>
        <taxon>Fervidobacteriaceae</taxon>
        <taxon>Fervidobacterium</taxon>
    </lineage>
</organism>
<keyword evidence="5" id="KW-1185">Reference proteome</keyword>
<dbReference type="Gene3D" id="1.10.10.10">
    <property type="entry name" value="Winged helix-like DNA-binding domain superfamily/Winged helix DNA-binding domain"/>
    <property type="match status" value="1"/>
</dbReference>
<dbReference type="InterPro" id="IPR036390">
    <property type="entry name" value="WH_DNA-bd_sf"/>
</dbReference>
<evidence type="ECO:0000256" key="1">
    <source>
        <dbReference type="PIRSR" id="PIRSR037847-1"/>
    </source>
</evidence>
<dbReference type="PIRSF" id="PIRSF037847">
    <property type="entry name" value="NiaR"/>
    <property type="match status" value="1"/>
</dbReference>
<dbReference type="RefSeq" id="WP_011993812.1">
    <property type="nucleotide sequence ID" value="NC_009718.1"/>
</dbReference>
<evidence type="ECO:0000313" key="4">
    <source>
        <dbReference type="EMBL" id="ABS60493.1"/>
    </source>
</evidence>
<evidence type="ECO:0000259" key="2">
    <source>
        <dbReference type="Pfam" id="PF02829"/>
    </source>
</evidence>
<reference evidence="4 5" key="2">
    <citation type="journal article" date="2009" name="Proc. Natl. Acad. Sci. U.S.A.">
        <title>On the chimeric nature, thermophilic origin, and phylogenetic placement of the Thermotogales.</title>
        <authorList>
            <person name="Zhaxybayeva O."/>
            <person name="Swithers K.S."/>
            <person name="Lapierre P."/>
            <person name="Fournier G.P."/>
            <person name="Bickhart D.M."/>
            <person name="DeBoy R.T."/>
            <person name="Nelson K.E."/>
            <person name="Nesbo C.L."/>
            <person name="Doolittle W.F."/>
            <person name="Gogarten J.P."/>
            <person name="Noll K.M."/>
        </authorList>
    </citation>
    <scope>NUCLEOTIDE SEQUENCE [LARGE SCALE GENOMIC DNA]</scope>
    <source>
        <strain evidence="5">ATCC 35602 / DSM 5306 / Rt17-B1</strain>
    </source>
</reference>
<dbReference type="EMBL" id="CP000771">
    <property type="protein sequence ID" value="ABS60493.1"/>
    <property type="molecule type" value="Genomic_DNA"/>
</dbReference>
<dbReference type="eggNOG" id="COG1827">
    <property type="taxonomic scope" value="Bacteria"/>
</dbReference>
<gene>
    <name evidence="4" type="ordered locus">Fnod_0638</name>
</gene>
<dbReference type="PANTHER" id="PTHR40068:SF1">
    <property type="entry name" value="TRANSCRIPTION REPRESSOR NIAR-RELATED"/>
    <property type="match status" value="1"/>
</dbReference>
<sequence length="163" mass="18467">MERRYEIIEILKKSKSPVKGKDLSDILGVSRQIIVYDIARLREEGYKIVSTRDGYVLDTGGKVRRTIAFKHTADDIYDELKTIVENGGKVIDVIVEHPIYGEITGRIDVSSIDDVEKFISLLKASNTKPLLEISGGIHLHTIEAPDEETMERILKAVEKYRLI</sequence>
<feature type="binding site" evidence="1">
    <location>
        <position position="79"/>
    </location>
    <ligand>
        <name>Ni(2+)</name>
        <dbReference type="ChEBI" id="CHEBI:49786"/>
    </ligand>
</feature>
<keyword evidence="1" id="KW-0479">Metal-binding</keyword>
<dbReference type="KEGG" id="fno:Fnod_0638"/>
<feature type="binding site" evidence="1">
    <location>
        <position position="71"/>
    </location>
    <ligand>
        <name>Ni(2+)</name>
        <dbReference type="ChEBI" id="CHEBI:49786"/>
    </ligand>
</feature>
<feature type="domain" description="Helix-turn-helix type 11" evidence="3">
    <location>
        <begin position="3"/>
        <end position="55"/>
    </location>
</feature>
<evidence type="ECO:0000259" key="3">
    <source>
        <dbReference type="Pfam" id="PF08279"/>
    </source>
</evidence>
<accession>A7HKR0</accession>
<dbReference type="Gene3D" id="3.30.1340.20">
    <property type="entry name" value="3H domain"/>
    <property type="match status" value="1"/>
</dbReference>